<evidence type="ECO:0000259" key="7">
    <source>
        <dbReference type="Pfam" id="PF17390"/>
    </source>
</evidence>
<dbReference type="RefSeq" id="WP_113036642.1">
    <property type="nucleotide sequence ID" value="NZ_QMFB01000052.1"/>
</dbReference>
<dbReference type="InterPro" id="IPR013737">
    <property type="entry name" value="Bac_rhamnosid_N"/>
</dbReference>
<comment type="caution">
    <text evidence="8">The sequence shown here is derived from an EMBL/GenBank/DDBJ whole genome shotgun (WGS) entry which is preliminary data.</text>
</comment>
<evidence type="ECO:0000259" key="5">
    <source>
        <dbReference type="Pfam" id="PF08531"/>
    </source>
</evidence>
<dbReference type="Pfam" id="PF17390">
    <property type="entry name" value="Bac_rhamnosid_C"/>
    <property type="match status" value="1"/>
</dbReference>
<dbReference type="InterPro" id="IPR008928">
    <property type="entry name" value="6-hairpin_glycosidase_sf"/>
</dbReference>
<dbReference type="InterPro" id="IPR035396">
    <property type="entry name" value="Bac_rhamnosid6H"/>
</dbReference>
<feature type="domain" description="Alpha-L-rhamnosidase C-terminal" evidence="7">
    <location>
        <begin position="675"/>
        <end position="721"/>
    </location>
</feature>
<dbReference type="SUPFAM" id="SSF48208">
    <property type="entry name" value="Six-hairpin glycosidases"/>
    <property type="match status" value="1"/>
</dbReference>
<keyword evidence="9" id="KW-1185">Reference proteome</keyword>
<dbReference type="PANTHER" id="PTHR33307">
    <property type="entry name" value="ALPHA-RHAMNOSIDASE (EUROFUNG)"/>
    <property type="match status" value="1"/>
</dbReference>
<dbReference type="PANTHER" id="PTHR33307:SF6">
    <property type="entry name" value="ALPHA-RHAMNOSIDASE (EUROFUNG)-RELATED"/>
    <property type="match status" value="1"/>
</dbReference>
<evidence type="ECO:0000256" key="1">
    <source>
        <dbReference type="ARBA" id="ARBA00001445"/>
    </source>
</evidence>
<name>A0A329LN67_9BACL</name>
<dbReference type="EMBL" id="QMFB01000052">
    <property type="protein sequence ID" value="RAV09209.1"/>
    <property type="molecule type" value="Genomic_DNA"/>
</dbReference>
<dbReference type="SUPFAM" id="SSF49785">
    <property type="entry name" value="Galactose-binding domain-like"/>
    <property type="match status" value="1"/>
</dbReference>
<evidence type="ECO:0000256" key="3">
    <source>
        <dbReference type="ARBA" id="ARBA00022801"/>
    </source>
</evidence>
<organism evidence="8 9">
    <name type="scientific">Paenibacillus contaminans</name>
    <dbReference type="NCBI Taxonomy" id="450362"/>
    <lineage>
        <taxon>Bacteria</taxon>
        <taxon>Bacillati</taxon>
        <taxon>Bacillota</taxon>
        <taxon>Bacilli</taxon>
        <taxon>Bacillales</taxon>
        <taxon>Paenibacillaceae</taxon>
        <taxon>Paenibacillus</taxon>
    </lineage>
</organism>
<dbReference type="Proteomes" id="UP000250369">
    <property type="component" value="Unassembled WGS sequence"/>
</dbReference>
<dbReference type="GO" id="GO:0005975">
    <property type="term" value="P:carbohydrate metabolic process"/>
    <property type="evidence" value="ECO:0007669"/>
    <property type="project" value="InterPro"/>
</dbReference>
<feature type="domain" description="Bacterial alpha-L-rhamnosidase N-terminal" evidence="5">
    <location>
        <begin position="56"/>
        <end position="217"/>
    </location>
</feature>
<dbReference type="InterPro" id="IPR008979">
    <property type="entry name" value="Galactose-bd-like_sf"/>
</dbReference>
<evidence type="ECO:0000259" key="4">
    <source>
        <dbReference type="Pfam" id="PF05592"/>
    </source>
</evidence>
<dbReference type="InterPro" id="IPR035398">
    <property type="entry name" value="Bac_rhamnosid_C"/>
</dbReference>
<dbReference type="OrthoDB" id="9815108at2"/>
<sequence>MEKRWTARWIMDRAFVGLPPIDLYRKELESKPRSVHKTGLTNRHMFARKEFTLHEKPQKAVLDITGDDYYKVYVNGRFVGQGPAQGNPFHYYYNRYDIASFLQKGINAIAVHVYYHGLVCHAYNSGDYRQGFIAELTADGIITAKTDRSWKYRSTEEYGRGSAIGYDTQFTEHVDCRLRTPGWREASFDDSKWSRAAEHGQDDHHFCLQPTPPVSVYEQLPLHVTALGDEGYQIDFGQEITGQVSLRARGSAGQIVEIRCGEELDDDGRVRYDMRCNCRYQDFWTLSGREDDMSEFFDYKAFRYAEVLAGVGVTLDTGSFRAVVRHYPFEAGACTFETSNPRLNAIWAICSNGVKYGSQEHYVDCPSREKGQYLGDNTVITHAHAYASGDLRLFRKSLQDFALLAERVCPGMMAVASGSYMQEIADFSLQWPMQLLQYYKQSGDREFLRDMFPTAERLLRHFDSYRREDGLLAKVDDKWNLVDWPEAMRDGYDFKLDHPIGEGCHNVINAFYYGALETVCEIREHLEGAKPQALLDEMARVKAAFRKAFYSDGSGLFVDAERSQHASLHANALPLLFGLAPEEAVPSIVRLIRAKRLSCGVYMAYFVLKALARAGEYELIYELINSDDRNSWASMLKEGATTCFEVWSKEMKPNASLCHPWASAPIPLLIEEIIGLKPAAPGWTKVSFTPHIPNSLEWIMLSFRTPAGTIALEYAGGEAKLTVPDGVAVEGGLA</sequence>
<dbReference type="InterPro" id="IPR012341">
    <property type="entry name" value="6hp_glycosidase-like_sf"/>
</dbReference>
<dbReference type="Gene3D" id="2.60.120.260">
    <property type="entry name" value="Galactose-binding domain-like"/>
    <property type="match status" value="2"/>
</dbReference>
<dbReference type="Pfam" id="PF08531">
    <property type="entry name" value="Bac_rhamnosid_N"/>
    <property type="match status" value="1"/>
</dbReference>
<feature type="domain" description="Alpha-L-rhamnosidase concanavalin-like" evidence="4">
    <location>
        <begin position="228"/>
        <end position="309"/>
    </location>
</feature>
<dbReference type="AlphaFoldDB" id="A0A329LN67"/>
<proteinExistence type="predicted"/>
<dbReference type="Pfam" id="PF17389">
    <property type="entry name" value="Bac_rhamnosid6H"/>
    <property type="match status" value="1"/>
</dbReference>
<evidence type="ECO:0000256" key="2">
    <source>
        <dbReference type="ARBA" id="ARBA00012652"/>
    </source>
</evidence>
<gene>
    <name evidence="8" type="ORF">DQG23_39965</name>
</gene>
<accession>A0A329LN67</accession>
<dbReference type="GO" id="GO:0030596">
    <property type="term" value="F:alpha-L-rhamnosidase activity"/>
    <property type="evidence" value="ECO:0007669"/>
    <property type="project" value="UniProtKB-EC"/>
</dbReference>
<protein>
    <recommendedName>
        <fullName evidence="2">alpha-L-rhamnosidase</fullName>
        <ecNumber evidence="2">3.2.1.40</ecNumber>
    </recommendedName>
</protein>
<evidence type="ECO:0000313" key="9">
    <source>
        <dbReference type="Proteomes" id="UP000250369"/>
    </source>
</evidence>
<dbReference type="Gene3D" id="1.50.10.10">
    <property type="match status" value="1"/>
</dbReference>
<keyword evidence="3" id="KW-0378">Hydrolase</keyword>
<dbReference type="EC" id="3.2.1.40" evidence="2"/>
<comment type="catalytic activity">
    <reaction evidence="1">
        <text>Hydrolysis of terminal non-reducing alpha-L-rhamnose residues in alpha-L-rhamnosides.</text>
        <dbReference type="EC" id="3.2.1.40"/>
    </reaction>
</comment>
<feature type="domain" description="Alpha-L-rhamnosidase six-hairpin glycosidase" evidence="6">
    <location>
        <begin position="334"/>
        <end position="672"/>
    </location>
</feature>
<reference evidence="8 9" key="1">
    <citation type="journal article" date="2009" name="Int. J. Syst. Evol. Microbiol.">
        <title>Paenibacillus contaminans sp. nov., isolated from a contaminated laboratory plate.</title>
        <authorList>
            <person name="Chou J.H."/>
            <person name="Lee J.H."/>
            <person name="Lin M.C."/>
            <person name="Chang P.S."/>
            <person name="Arun A.B."/>
            <person name="Young C.C."/>
            <person name="Chen W.M."/>
        </authorList>
    </citation>
    <scope>NUCLEOTIDE SEQUENCE [LARGE SCALE GENOMIC DNA]</scope>
    <source>
        <strain evidence="8 9">CKOBP-6</strain>
    </source>
</reference>
<evidence type="ECO:0000259" key="6">
    <source>
        <dbReference type="Pfam" id="PF17389"/>
    </source>
</evidence>
<dbReference type="Pfam" id="PF05592">
    <property type="entry name" value="Bac_rhamnosid"/>
    <property type="match status" value="1"/>
</dbReference>
<dbReference type="InterPro" id="IPR016007">
    <property type="entry name" value="Alpha_rhamnosid"/>
</dbReference>
<dbReference type="InterPro" id="IPR008902">
    <property type="entry name" value="Rhamnosid_concanavalin"/>
</dbReference>
<dbReference type="Gene3D" id="2.60.420.10">
    <property type="entry name" value="Maltose phosphorylase, domain 3"/>
    <property type="match status" value="1"/>
</dbReference>
<evidence type="ECO:0000313" key="8">
    <source>
        <dbReference type="EMBL" id="RAV09209.1"/>
    </source>
</evidence>